<reference evidence="12" key="1">
    <citation type="submission" date="2020-11" db="EMBL/GenBank/DDBJ databases">
        <authorList>
            <consortium name="DOE Joint Genome Institute"/>
            <person name="Ahrendt S."/>
            <person name="Riley R."/>
            <person name="Andreopoulos W."/>
            <person name="Labutti K."/>
            <person name="Pangilinan J."/>
            <person name="Ruiz-Duenas F.J."/>
            <person name="Barrasa J.M."/>
            <person name="Sanchez-Garcia M."/>
            <person name="Camarero S."/>
            <person name="Miyauchi S."/>
            <person name="Serrano A."/>
            <person name="Linde D."/>
            <person name="Babiker R."/>
            <person name="Drula E."/>
            <person name="Ayuso-Fernandez I."/>
            <person name="Pacheco R."/>
            <person name="Padilla G."/>
            <person name="Ferreira P."/>
            <person name="Barriuso J."/>
            <person name="Kellner H."/>
            <person name="Castanera R."/>
            <person name="Alfaro M."/>
            <person name="Ramirez L."/>
            <person name="Pisabarro A.G."/>
            <person name="Kuo A."/>
            <person name="Tritt A."/>
            <person name="Lipzen A."/>
            <person name="He G."/>
            <person name="Yan M."/>
            <person name="Ng V."/>
            <person name="Cullen D."/>
            <person name="Martin F."/>
            <person name="Rosso M.-N."/>
            <person name="Henrissat B."/>
            <person name="Hibbett D."/>
            <person name="Martinez A.T."/>
            <person name="Grigoriev I.V."/>
        </authorList>
    </citation>
    <scope>NUCLEOTIDE SEQUENCE</scope>
    <source>
        <strain evidence="12">MF-IS2</strain>
    </source>
</reference>
<comment type="cofactor">
    <cofactor evidence="1 9">
        <name>heme</name>
        <dbReference type="ChEBI" id="CHEBI:30413"/>
    </cofactor>
</comment>
<dbReference type="PANTHER" id="PTHR46300:SF7">
    <property type="entry name" value="P450, PUTATIVE (EUROFUNG)-RELATED"/>
    <property type="match status" value="1"/>
</dbReference>
<keyword evidence="11" id="KW-0812">Transmembrane</keyword>
<evidence type="ECO:0000313" key="13">
    <source>
        <dbReference type="Proteomes" id="UP000807342"/>
    </source>
</evidence>
<comment type="similarity">
    <text evidence="3 10">Belongs to the cytochrome P450 family.</text>
</comment>
<evidence type="ECO:0000256" key="1">
    <source>
        <dbReference type="ARBA" id="ARBA00001971"/>
    </source>
</evidence>
<keyword evidence="7 9" id="KW-0408">Iron</keyword>
<dbReference type="OrthoDB" id="3934656at2759"/>
<evidence type="ECO:0000256" key="9">
    <source>
        <dbReference type="PIRSR" id="PIRSR602401-1"/>
    </source>
</evidence>
<dbReference type="Proteomes" id="UP000807342">
    <property type="component" value="Unassembled WGS sequence"/>
</dbReference>
<evidence type="ECO:0000256" key="8">
    <source>
        <dbReference type="ARBA" id="ARBA00023033"/>
    </source>
</evidence>
<keyword evidence="8 10" id="KW-0503">Monooxygenase</keyword>
<dbReference type="PRINTS" id="PR00385">
    <property type="entry name" value="P450"/>
</dbReference>
<dbReference type="InterPro" id="IPR001128">
    <property type="entry name" value="Cyt_P450"/>
</dbReference>
<dbReference type="InterPro" id="IPR050364">
    <property type="entry name" value="Cytochrome_P450_fung"/>
</dbReference>
<keyword evidence="11" id="KW-0472">Membrane</keyword>
<evidence type="ECO:0000256" key="11">
    <source>
        <dbReference type="SAM" id="Phobius"/>
    </source>
</evidence>
<evidence type="ECO:0000256" key="3">
    <source>
        <dbReference type="ARBA" id="ARBA00010617"/>
    </source>
</evidence>
<evidence type="ECO:0000256" key="4">
    <source>
        <dbReference type="ARBA" id="ARBA00022617"/>
    </source>
</evidence>
<dbReference type="AlphaFoldDB" id="A0A9P5X3Q4"/>
<organism evidence="12 13">
    <name type="scientific">Macrolepiota fuliginosa MF-IS2</name>
    <dbReference type="NCBI Taxonomy" id="1400762"/>
    <lineage>
        <taxon>Eukaryota</taxon>
        <taxon>Fungi</taxon>
        <taxon>Dikarya</taxon>
        <taxon>Basidiomycota</taxon>
        <taxon>Agaricomycotina</taxon>
        <taxon>Agaricomycetes</taxon>
        <taxon>Agaricomycetidae</taxon>
        <taxon>Agaricales</taxon>
        <taxon>Agaricineae</taxon>
        <taxon>Agaricaceae</taxon>
        <taxon>Macrolepiota</taxon>
    </lineage>
</organism>
<keyword evidence="11" id="KW-1133">Transmembrane helix</keyword>
<gene>
    <name evidence="12" type="ORF">P691DRAFT_778540</name>
</gene>
<protein>
    <submittedName>
        <fullName evidence="12">Cytochrome P450</fullName>
    </submittedName>
</protein>
<proteinExistence type="inferred from homology"/>
<sequence>MAILSLRDILLLCFCVLIHFIYRNRRRAVIPYPPGLRRWPIIGSALSMPLTYVHVFYKNLGDKLGTKIIYTEAFGQEMIFLNDARIAKELLEKRSGLYSSRPEFPMVAEIVDAGIFFGFVPYGDSWRHQRRIFTQYFSLKNQSLVEEKATQFVRKCLLSNIYQNPQDLDEHIRDCMGGFSTSLTYGLPTKRHKDPLVLFAEDVFTRVVAASTPGNFLVNIFPVLKHIPEWMPGAGFKREARDLRKEVHRFMVEPFQAAQKSMGGGTRPDCFVAESLERNQDRKEFELRTEDIQRVALQVYGAASETTVSATRAFVLAMLKYPDVQKKAQQELDSVLGLDGLPDFSDKPHLPYFGAVLKEVIRWNPVVPLGLPHYTVADDVYEGHYIPKGCTIWANAYAMLYDESIFPNPTEFSPERFFKNGVVTDDIPNPEELATFGFGRRICPGAHVALSMLYIAAASLLAVFDISPALDEKGDPIEVEAKFVAASLVSSPQRFKCKLTPRQGKNVGGILKDYINGEII</sequence>
<dbReference type="GO" id="GO:0005506">
    <property type="term" value="F:iron ion binding"/>
    <property type="evidence" value="ECO:0007669"/>
    <property type="project" value="InterPro"/>
</dbReference>
<evidence type="ECO:0000256" key="5">
    <source>
        <dbReference type="ARBA" id="ARBA00022723"/>
    </source>
</evidence>
<accession>A0A9P5X3Q4</accession>
<dbReference type="EMBL" id="MU151414">
    <property type="protein sequence ID" value="KAF9444004.1"/>
    <property type="molecule type" value="Genomic_DNA"/>
</dbReference>
<name>A0A9P5X3Q4_9AGAR</name>
<dbReference type="PRINTS" id="PR00463">
    <property type="entry name" value="EP450I"/>
</dbReference>
<dbReference type="Gene3D" id="1.10.630.10">
    <property type="entry name" value="Cytochrome P450"/>
    <property type="match status" value="1"/>
</dbReference>
<dbReference type="InterPro" id="IPR002401">
    <property type="entry name" value="Cyt_P450_E_grp-I"/>
</dbReference>
<evidence type="ECO:0000256" key="10">
    <source>
        <dbReference type="RuleBase" id="RU000461"/>
    </source>
</evidence>
<dbReference type="GO" id="GO:0004497">
    <property type="term" value="F:monooxygenase activity"/>
    <property type="evidence" value="ECO:0007669"/>
    <property type="project" value="UniProtKB-KW"/>
</dbReference>
<dbReference type="CDD" id="cd11065">
    <property type="entry name" value="CYP64-like"/>
    <property type="match status" value="1"/>
</dbReference>
<keyword evidence="13" id="KW-1185">Reference proteome</keyword>
<dbReference type="PANTHER" id="PTHR46300">
    <property type="entry name" value="P450, PUTATIVE (EUROFUNG)-RELATED-RELATED"/>
    <property type="match status" value="1"/>
</dbReference>
<evidence type="ECO:0000313" key="12">
    <source>
        <dbReference type="EMBL" id="KAF9444004.1"/>
    </source>
</evidence>
<feature type="transmembrane region" description="Helical" evidence="11">
    <location>
        <begin position="36"/>
        <end position="57"/>
    </location>
</feature>
<feature type="transmembrane region" description="Helical" evidence="11">
    <location>
        <begin position="6"/>
        <end position="24"/>
    </location>
</feature>
<dbReference type="GO" id="GO:0016705">
    <property type="term" value="F:oxidoreductase activity, acting on paired donors, with incorporation or reduction of molecular oxygen"/>
    <property type="evidence" value="ECO:0007669"/>
    <property type="project" value="InterPro"/>
</dbReference>
<evidence type="ECO:0000256" key="2">
    <source>
        <dbReference type="ARBA" id="ARBA00005179"/>
    </source>
</evidence>
<dbReference type="InterPro" id="IPR036396">
    <property type="entry name" value="Cyt_P450_sf"/>
</dbReference>
<comment type="pathway">
    <text evidence="2">Secondary metabolite biosynthesis.</text>
</comment>
<dbReference type="SUPFAM" id="SSF48264">
    <property type="entry name" value="Cytochrome P450"/>
    <property type="match status" value="1"/>
</dbReference>
<dbReference type="InterPro" id="IPR017972">
    <property type="entry name" value="Cyt_P450_CS"/>
</dbReference>
<keyword evidence="4 9" id="KW-0349">Heme</keyword>
<dbReference type="PROSITE" id="PS00086">
    <property type="entry name" value="CYTOCHROME_P450"/>
    <property type="match status" value="1"/>
</dbReference>
<keyword evidence="5 9" id="KW-0479">Metal-binding</keyword>
<dbReference type="Pfam" id="PF00067">
    <property type="entry name" value="p450"/>
    <property type="match status" value="1"/>
</dbReference>
<keyword evidence="6 10" id="KW-0560">Oxidoreductase</keyword>
<dbReference type="GO" id="GO:0020037">
    <property type="term" value="F:heme binding"/>
    <property type="evidence" value="ECO:0007669"/>
    <property type="project" value="InterPro"/>
</dbReference>
<comment type="caution">
    <text evidence="12">The sequence shown here is derived from an EMBL/GenBank/DDBJ whole genome shotgun (WGS) entry which is preliminary data.</text>
</comment>
<feature type="binding site" description="axial binding residue" evidence="9">
    <location>
        <position position="443"/>
    </location>
    <ligand>
        <name>heme</name>
        <dbReference type="ChEBI" id="CHEBI:30413"/>
    </ligand>
    <ligandPart>
        <name>Fe</name>
        <dbReference type="ChEBI" id="CHEBI:18248"/>
    </ligandPart>
</feature>
<evidence type="ECO:0000256" key="7">
    <source>
        <dbReference type="ARBA" id="ARBA00023004"/>
    </source>
</evidence>
<evidence type="ECO:0000256" key="6">
    <source>
        <dbReference type="ARBA" id="ARBA00023002"/>
    </source>
</evidence>